<dbReference type="AlphaFoldDB" id="A0A1X3RT59"/>
<reference evidence="2 3" key="1">
    <citation type="submission" date="2016-02" db="EMBL/GenBank/DDBJ databases">
        <title>Species-wide whole genome sequencing reveals diversity, host range in Lonsdalea quercina.</title>
        <authorList>
            <person name="Li Y."/>
        </authorList>
    </citation>
    <scope>NUCLEOTIDE SEQUENCE [LARGE SCALE GENOMIC DNA]</scope>
    <source>
        <strain evidence="2 3">LMG 26264</strain>
    </source>
</reference>
<keyword evidence="1" id="KW-0812">Transmembrane</keyword>
<keyword evidence="1" id="KW-0472">Membrane</keyword>
<dbReference type="PANTHER" id="PTHR34821">
    <property type="entry name" value="INNER MEMBRANE PROTEIN YDCZ"/>
    <property type="match status" value="1"/>
</dbReference>
<sequence>MIIYIVIALFNGVCISLSRSINGRLSMERNAFYASLWNHIVGFVFLTLIIVVQGKGFSSFHFNAPFYAYLGGAMGALFVAINSYVLPRAGSTQAALMIISGQMISGVVIDQIIHPANNLWVDLLAVALIISGIGVSKISSARKSAPPLLFTDELKEKDI</sequence>
<keyword evidence="1" id="KW-1133">Transmembrane helix</keyword>
<evidence type="ECO:0000256" key="1">
    <source>
        <dbReference type="SAM" id="Phobius"/>
    </source>
</evidence>
<dbReference type="Pfam" id="PF04657">
    <property type="entry name" value="DMT_YdcZ"/>
    <property type="match status" value="1"/>
</dbReference>
<evidence type="ECO:0000313" key="2">
    <source>
        <dbReference type="EMBL" id="OSN05046.1"/>
    </source>
</evidence>
<evidence type="ECO:0000313" key="3">
    <source>
        <dbReference type="Proteomes" id="UP000194020"/>
    </source>
</evidence>
<dbReference type="OrthoDB" id="4212731at2"/>
<dbReference type="RefSeq" id="WP_094109731.1">
    <property type="nucleotide sequence ID" value="NZ_LUTP01000026.1"/>
</dbReference>
<comment type="caution">
    <text evidence="2">The sequence shown here is derived from an EMBL/GenBank/DDBJ whole genome shotgun (WGS) entry which is preliminary data.</text>
</comment>
<dbReference type="PANTHER" id="PTHR34821:SF2">
    <property type="entry name" value="INNER MEMBRANE PROTEIN YDCZ"/>
    <property type="match status" value="1"/>
</dbReference>
<feature type="transmembrane region" description="Helical" evidence="1">
    <location>
        <begin position="31"/>
        <end position="54"/>
    </location>
</feature>
<dbReference type="GO" id="GO:0005886">
    <property type="term" value="C:plasma membrane"/>
    <property type="evidence" value="ECO:0007669"/>
    <property type="project" value="TreeGrafter"/>
</dbReference>
<feature type="transmembrane region" description="Helical" evidence="1">
    <location>
        <begin position="66"/>
        <end position="87"/>
    </location>
</feature>
<accession>A0A1X3RT59</accession>
<gene>
    <name evidence="2" type="ORF">AU511_11160</name>
</gene>
<organism evidence="2 3">
    <name type="scientific">Lonsdalea iberica</name>
    <dbReference type="NCBI Taxonomy" id="1082703"/>
    <lineage>
        <taxon>Bacteria</taxon>
        <taxon>Pseudomonadati</taxon>
        <taxon>Pseudomonadota</taxon>
        <taxon>Gammaproteobacteria</taxon>
        <taxon>Enterobacterales</taxon>
        <taxon>Pectobacteriaceae</taxon>
        <taxon>Lonsdalea</taxon>
    </lineage>
</organism>
<dbReference type="Proteomes" id="UP000194020">
    <property type="component" value="Unassembled WGS sequence"/>
</dbReference>
<dbReference type="EMBL" id="LUTP01000026">
    <property type="protein sequence ID" value="OSN05046.1"/>
    <property type="molecule type" value="Genomic_DNA"/>
</dbReference>
<proteinExistence type="predicted"/>
<dbReference type="InterPro" id="IPR006750">
    <property type="entry name" value="YdcZ"/>
</dbReference>
<evidence type="ECO:0008006" key="4">
    <source>
        <dbReference type="Google" id="ProtNLM"/>
    </source>
</evidence>
<name>A0A1X3RT59_9GAMM</name>
<protein>
    <recommendedName>
        <fullName evidence="4">EamA domain-containing protein</fullName>
    </recommendedName>
</protein>